<sequence length="489" mass="55422">TFKIETMMAIKWKISLAVPVLASIYNGLNEISSLPQLDLIKIHFPIHYVYGCLAHYFKTHYALANVPSNPLIVAFSGEGAARYFDKNEARKRIHLGDNIAWTSTMLNNSEPYNYIYNDEAQALESNYFMSIRFGYLSLRNGNSTIIKSYSPHRFSRQFGFYQRIPCTLANDNRSASLVEGLRYWHICVLDKSMSPGPISTEISEVAHQECSNAIPQTGNSFTPLGGKGSFPLSIAAHVSKKISSQGESNNIHEDRCWKKVRPRSDKSEDVDLAVVEIHDSVDSPSRTLTILIKESNSSGALPRERFHKRGESISGPNPIKSPSIEKIEKEATSSPRDRVRARSSSDLQKHPKTAVSVFDGKKARSALHDKDMEASIKEFSIIVGERLSNSILKEYEKIEKVSFIRQSLSEVKEKIEKLRRKEKDLEILLDTTEREVEEAKLRVSTVEYNFDACNDADLLNFDDLTDLKQKKECLKAMRQDLINYKLCLD</sequence>
<keyword evidence="4" id="KW-1185">Reference proteome</keyword>
<dbReference type="EMBL" id="JACEIK010033317">
    <property type="protein sequence ID" value="MCE5166819.1"/>
    <property type="molecule type" value="Genomic_DNA"/>
</dbReference>
<evidence type="ECO:0000256" key="2">
    <source>
        <dbReference type="SAM" id="MobiDB-lite"/>
    </source>
</evidence>
<evidence type="ECO:0000313" key="3">
    <source>
        <dbReference type="EMBL" id="MCE5166819.1"/>
    </source>
</evidence>
<dbReference type="PANTHER" id="PTHR36607">
    <property type="entry name" value="1,2-DIHYDROXY-3-KETO-5-METHYLTHIOPENTENE DIOXYGENASE 4"/>
    <property type="match status" value="1"/>
</dbReference>
<accession>A0ABS8Y738</accession>
<feature type="region of interest" description="Disordered" evidence="2">
    <location>
        <begin position="299"/>
        <end position="354"/>
    </location>
</feature>
<feature type="coiled-coil region" evidence="1">
    <location>
        <begin position="401"/>
        <end position="449"/>
    </location>
</feature>
<comment type="caution">
    <text evidence="3">The sequence shown here is derived from an EMBL/GenBank/DDBJ whole genome shotgun (WGS) entry which is preliminary data.</text>
</comment>
<name>A0ABS8Y738_DATST</name>
<keyword evidence="1" id="KW-0175">Coiled coil</keyword>
<organism evidence="3 4">
    <name type="scientific">Datura stramonium</name>
    <name type="common">Jimsonweed</name>
    <name type="synonym">Common thornapple</name>
    <dbReference type="NCBI Taxonomy" id="4076"/>
    <lineage>
        <taxon>Eukaryota</taxon>
        <taxon>Viridiplantae</taxon>
        <taxon>Streptophyta</taxon>
        <taxon>Embryophyta</taxon>
        <taxon>Tracheophyta</taxon>
        <taxon>Spermatophyta</taxon>
        <taxon>Magnoliopsida</taxon>
        <taxon>eudicotyledons</taxon>
        <taxon>Gunneridae</taxon>
        <taxon>Pentapetalae</taxon>
        <taxon>asterids</taxon>
        <taxon>lamiids</taxon>
        <taxon>Solanales</taxon>
        <taxon>Solanaceae</taxon>
        <taxon>Solanoideae</taxon>
        <taxon>Datureae</taxon>
        <taxon>Datura</taxon>
    </lineage>
</organism>
<protein>
    <submittedName>
        <fullName evidence="3">Uncharacterized protein</fullName>
    </submittedName>
</protein>
<dbReference type="Proteomes" id="UP000823775">
    <property type="component" value="Unassembled WGS sequence"/>
</dbReference>
<dbReference type="PANTHER" id="PTHR36607:SF23">
    <property type="entry name" value="AMINOTRANSFERASE-LIKE PLANT MOBILE DOMAIN-CONTAINING PROTEIN"/>
    <property type="match status" value="1"/>
</dbReference>
<proteinExistence type="predicted"/>
<reference evidence="3 4" key="1">
    <citation type="journal article" date="2021" name="BMC Genomics">
        <title>Datura genome reveals duplications of psychoactive alkaloid biosynthetic genes and high mutation rate following tissue culture.</title>
        <authorList>
            <person name="Rajewski A."/>
            <person name="Carter-House D."/>
            <person name="Stajich J."/>
            <person name="Litt A."/>
        </authorList>
    </citation>
    <scope>NUCLEOTIDE SEQUENCE [LARGE SCALE GENOMIC DNA]</scope>
    <source>
        <strain evidence="3">AR-01</strain>
    </source>
</reference>
<evidence type="ECO:0000313" key="4">
    <source>
        <dbReference type="Proteomes" id="UP000823775"/>
    </source>
</evidence>
<gene>
    <name evidence="3" type="ORF">HAX54_027485</name>
</gene>
<feature type="compositionally biased region" description="Basic and acidic residues" evidence="2">
    <location>
        <begin position="323"/>
        <end position="340"/>
    </location>
</feature>
<evidence type="ECO:0000256" key="1">
    <source>
        <dbReference type="SAM" id="Coils"/>
    </source>
</evidence>
<feature type="non-terminal residue" evidence="3">
    <location>
        <position position="1"/>
    </location>
</feature>